<dbReference type="GO" id="GO:0009566">
    <property type="term" value="P:fertilization"/>
    <property type="evidence" value="ECO:0007669"/>
    <property type="project" value="Ensembl"/>
</dbReference>
<evidence type="ECO:0000256" key="9">
    <source>
        <dbReference type="ARBA" id="ARBA00022674"/>
    </source>
</evidence>
<evidence type="ECO:0000313" key="24">
    <source>
        <dbReference type="Proteomes" id="UP000007648"/>
    </source>
</evidence>
<keyword evidence="13" id="KW-0445">Lipid transport</keyword>
<dbReference type="PROSITE" id="PS51211">
    <property type="entry name" value="VITELLOGENIN"/>
    <property type="match status" value="1"/>
</dbReference>
<name>A0A7N4NWJ3_SARHA</name>
<dbReference type="RefSeq" id="XP_031805438.1">
    <property type="nucleotide sequence ID" value="XM_031949578.1"/>
</dbReference>
<dbReference type="GO" id="GO:0042953">
    <property type="term" value="P:lipoprotein transport"/>
    <property type="evidence" value="ECO:0007669"/>
    <property type="project" value="Ensembl"/>
</dbReference>
<dbReference type="InterPro" id="IPR001747">
    <property type="entry name" value="Vitellogenin_N"/>
</dbReference>
<accession>A0A7N4NWJ3</accession>
<dbReference type="GeneTree" id="ENSGT00590000083139"/>
<keyword evidence="7" id="KW-0964">Secreted</keyword>
<dbReference type="GO" id="GO:0034359">
    <property type="term" value="C:mature chylomicron"/>
    <property type="evidence" value="ECO:0007669"/>
    <property type="project" value="Ensembl"/>
</dbReference>
<feature type="chain" id="PRO_5029640369" evidence="21">
    <location>
        <begin position="20"/>
        <end position="4510"/>
    </location>
</feature>
<keyword evidence="20" id="KW-0175">Coiled coil</keyword>
<dbReference type="Gene3D" id="2.30.230.10">
    <property type="entry name" value="Lipovitellin, beta-sheet shell regions, chain A"/>
    <property type="match status" value="1"/>
</dbReference>
<evidence type="ECO:0000256" key="7">
    <source>
        <dbReference type="ARBA" id="ARBA00022525"/>
    </source>
</evidence>
<evidence type="ECO:0000256" key="11">
    <source>
        <dbReference type="ARBA" id="ARBA00022710"/>
    </source>
</evidence>
<dbReference type="Ensembl" id="ENSSHAT00000025086.1">
    <property type="protein sequence ID" value="ENSSHAP00000029385.1"/>
    <property type="gene ID" value="ENSSHAG00000002807.2"/>
</dbReference>
<dbReference type="GO" id="GO:0071402">
    <property type="term" value="P:cellular response to lipoprotein particle stimulus"/>
    <property type="evidence" value="ECO:0007669"/>
    <property type="project" value="Ensembl"/>
</dbReference>
<dbReference type="GO" id="GO:0030317">
    <property type="term" value="P:flagellated sperm motility"/>
    <property type="evidence" value="ECO:0007669"/>
    <property type="project" value="Ensembl"/>
</dbReference>
<evidence type="ECO:0000256" key="8">
    <source>
        <dbReference type="ARBA" id="ARBA00022548"/>
    </source>
</evidence>
<evidence type="ECO:0000256" key="13">
    <source>
        <dbReference type="ARBA" id="ARBA00023055"/>
    </source>
</evidence>
<dbReference type="InParanoid" id="A0A7N4NWJ3"/>
<reference evidence="23" key="3">
    <citation type="submission" date="2025-09" db="UniProtKB">
        <authorList>
            <consortium name="Ensembl"/>
        </authorList>
    </citation>
    <scope>IDENTIFICATION</scope>
</reference>
<keyword evidence="5" id="KW-0963">Cytoplasm</keyword>
<keyword evidence="9" id="KW-0358">Heparin-binding</keyword>
<dbReference type="GO" id="GO:0008203">
    <property type="term" value="P:cholesterol metabolic process"/>
    <property type="evidence" value="ECO:0007669"/>
    <property type="project" value="UniProtKB-KW"/>
</dbReference>
<evidence type="ECO:0000256" key="21">
    <source>
        <dbReference type="SAM" id="SignalP"/>
    </source>
</evidence>
<dbReference type="FunFam" id="2.30.230.10:FF:000003">
    <property type="entry name" value="Apolipoprotein B"/>
    <property type="match status" value="1"/>
</dbReference>
<keyword evidence="8" id="KW-0153">Cholesterol metabolism</keyword>
<dbReference type="KEGG" id="shr:100928086"/>
<evidence type="ECO:0000256" key="5">
    <source>
        <dbReference type="ARBA" id="ARBA00022490"/>
    </source>
</evidence>
<dbReference type="InterPro" id="IPR009454">
    <property type="entry name" value="Lipid_transpt_open_b-sht"/>
</dbReference>
<dbReference type="GO" id="GO:0042159">
    <property type="term" value="P:lipoprotein catabolic process"/>
    <property type="evidence" value="ECO:0007669"/>
    <property type="project" value="Ensembl"/>
</dbReference>
<dbReference type="Gene3D" id="2.20.80.10">
    <property type="entry name" value="Lipovitellin-phosvitin complex, chain A, domain 4"/>
    <property type="match status" value="1"/>
</dbReference>
<keyword evidence="16" id="KW-0325">Glycoprotein</keyword>
<dbReference type="InterPro" id="IPR015819">
    <property type="entry name" value="Lipid_transp_b-sht_shell"/>
</dbReference>
<dbReference type="GO" id="GO:0050750">
    <property type="term" value="F:low-density lipoprotein particle receptor binding"/>
    <property type="evidence" value="ECO:0007669"/>
    <property type="project" value="Ensembl"/>
</dbReference>
<dbReference type="GO" id="GO:0035473">
    <property type="term" value="F:lipase binding"/>
    <property type="evidence" value="ECO:0007669"/>
    <property type="project" value="Ensembl"/>
</dbReference>
<protein>
    <submittedName>
        <fullName evidence="23">Apolipoprotein B</fullName>
    </submittedName>
</protein>
<dbReference type="InterPro" id="IPR015255">
    <property type="entry name" value="Vitellinogen_open_b-sht"/>
</dbReference>
<evidence type="ECO:0000256" key="1">
    <source>
        <dbReference type="ARBA" id="ARBA00004496"/>
    </source>
</evidence>
<keyword evidence="6" id="KW-0162">Chylomicron</keyword>
<dbReference type="GO" id="GO:0034383">
    <property type="term" value="P:low-density lipoprotein particle clearance"/>
    <property type="evidence" value="ECO:0007669"/>
    <property type="project" value="Ensembl"/>
</dbReference>
<feature type="disulfide bond" evidence="19">
    <location>
        <begin position="178"/>
        <end position="204"/>
    </location>
</feature>
<dbReference type="Proteomes" id="UP000007648">
    <property type="component" value="Unassembled WGS sequence"/>
</dbReference>
<keyword evidence="17" id="KW-0753">Steroid metabolism</keyword>
<evidence type="ECO:0000256" key="20">
    <source>
        <dbReference type="SAM" id="Coils"/>
    </source>
</evidence>
<dbReference type="OrthoDB" id="6484170at2759"/>
<dbReference type="SMART" id="SM00638">
    <property type="entry name" value="LPD_N"/>
    <property type="match status" value="1"/>
</dbReference>
<keyword evidence="12 21" id="KW-0732">Signal</keyword>
<dbReference type="SUPFAM" id="SSF48371">
    <property type="entry name" value="ARM repeat"/>
    <property type="match status" value="1"/>
</dbReference>
<feature type="signal peptide" evidence="21">
    <location>
        <begin position="1"/>
        <end position="19"/>
    </location>
</feature>
<keyword evidence="24" id="KW-1185">Reference proteome</keyword>
<evidence type="ECO:0000256" key="12">
    <source>
        <dbReference type="ARBA" id="ARBA00022729"/>
    </source>
</evidence>
<reference evidence="23 24" key="1">
    <citation type="journal article" date="2011" name="Proc. Natl. Acad. Sci. U.S.A.">
        <title>Genetic diversity and population structure of the endangered marsupial Sarcophilus harrisii (Tasmanian devil).</title>
        <authorList>
            <person name="Miller W."/>
            <person name="Hayes V.M."/>
            <person name="Ratan A."/>
            <person name="Petersen D.C."/>
            <person name="Wittekindt N.E."/>
            <person name="Miller J."/>
            <person name="Walenz B."/>
            <person name="Knight J."/>
            <person name="Qi J."/>
            <person name="Zhao F."/>
            <person name="Wang Q."/>
            <person name="Bedoya-Reina O.C."/>
            <person name="Katiyar N."/>
            <person name="Tomsho L.P."/>
            <person name="Kasson L.M."/>
            <person name="Hardie R.A."/>
            <person name="Woodbridge P."/>
            <person name="Tindall E.A."/>
            <person name="Bertelsen M.F."/>
            <person name="Dixon D."/>
            <person name="Pyecroft S."/>
            <person name="Helgen K.M."/>
            <person name="Lesk A.M."/>
            <person name="Pringle T.H."/>
            <person name="Patterson N."/>
            <person name="Zhang Y."/>
            <person name="Kreiss A."/>
            <person name="Woods G.M."/>
            <person name="Jones M.E."/>
            <person name="Schuster S.C."/>
        </authorList>
    </citation>
    <scope>NUCLEOTIDE SEQUENCE [LARGE SCALE GENOMIC DNA]</scope>
</reference>
<organism evidence="23 24">
    <name type="scientific">Sarcophilus harrisii</name>
    <name type="common">Tasmanian devil</name>
    <name type="synonym">Sarcophilus laniarius</name>
    <dbReference type="NCBI Taxonomy" id="9305"/>
    <lineage>
        <taxon>Eukaryota</taxon>
        <taxon>Metazoa</taxon>
        <taxon>Chordata</taxon>
        <taxon>Craniata</taxon>
        <taxon>Vertebrata</taxon>
        <taxon>Euteleostomi</taxon>
        <taxon>Mammalia</taxon>
        <taxon>Metatheria</taxon>
        <taxon>Dasyuromorphia</taxon>
        <taxon>Dasyuridae</taxon>
        <taxon>Sarcophilus</taxon>
    </lineage>
</organism>
<dbReference type="InterPro" id="IPR011030">
    <property type="entry name" value="Lipovitellin_superhlx_dom"/>
</dbReference>
<dbReference type="GO" id="GO:0034362">
    <property type="term" value="C:low-density lipoprotein particle"/>
    <property type="evidence" value="ECO:0007669"/>
    <property type="project" value="UniProtKB-KW"/>
</dbReference>
<keyword evidence="19" id="KW-1015">Disulfide bond</keyword>
<keyword evidence="15" id="KW-1207">Sterol metabolism</keyword>
<evidence type="ECO:0000256" key="6">
    <source>
        <dbReference type="ARBA" id="ARBA00022513"/>
    </source>
</evidence>
<dbReference type="GO" id="GO:0007399">
    <property type="term" value="P:nervous system development"/>
    <property type="evidence" value="ECO:0007669"/>
    <property type="project" value="Ensembl"/>
</dbReference>
<dbReference type="CTD" id="338"/>
<dbReference type="PANTHER" id="PTHR13769:SF1">
    <property type="entry name" value="APOLIPOPROTEIN B-100"/>
    <property type="match status" value="1"/>
</dbReference>
<dbReference type="GO" id="GO:0010886">
    <property type="term" value="P:positive regulation of cholesterol storage"/>
    <property type="evidence" value="ECO:0007669"/>
    <property type="project" value="Ensembl"/>
</dbReference>
<dbReference type="GO" id="GO:0009615">
    <property type="term" value="P:response to virus"/>
    <property type="evidence" value="ECO:0007669"/>
    <property type="project" value="Ensembl"/>
</dbReference>
<dbReference type="GO" id="GO:1904646">
    <property type="term" value="P:cellular response to amyloid-beta"/>
    <property type="evidence" value="ECO:0007669"/>
    <property type="project" value="Ensembl"/>
</dbReference>
<sequence length="4510" mass="501827">MAPWGTLLLLLLLLGSSSSQEEGAENNSPSCPKDATRFKHLRKYVYSYEAESASSVAGTADSYSGTKISCKVELEVPQPCSFVLKLSQCGLKEVYGFDPDGKALLKKTKNSDEFAAALSRYELRLRIPDGKEVLLYPEAAEPAHILNIKRGVVSALLVPTDAEEEPRVLALDTVYGNCSSDVTVRARKGNVATEIAINRNLENCAGFKPVHKAASPIALIKGLGGPLSRTLSSRQECVYTVDPRRKHVTEAVCREQHLFLPFSYKGQYGMKAHVTQILKLEDTPKINSRFFDEDAFPRKGLALESVEAAAPTKEGKEEVLQTLQELQKLAVSERGEHRAKLFGRLVTGLRALSAEAVASLWPELLQVSSPLALQALVQCGQPQCYAHILRWLKTEKADPLLMDVAAYVMALVPRPSAQRLREIFEVAQERPNRVTLYALSHVVNKFQPQTVAESEELKAVANFLISRLGDECADDKEATYLTLRVIGNMGAALEEGSPRLKASVLKCIESPAASLPVQKAAIQALRKMELTEEVRGVLLRAFLDGASPEDKRLAAYLLLMRRPGREGLAQVLGALQAEKNEQVRSFVASHLANVLVSQDLSLQDLRSQVEAALQGSRLPEATDFRRFSQNYQLSKAVSIPSLSPFSTKVEGNLLLDPHNYLPKEAMLKTTLSIFGFQPTDLFEVGLEGKAYGPTLEALFGKQGFFPDSATKALYWVDGRVPSSVSKVLEDHFGYSREEKRDQDMVNGLMLNFQKLLKDLGSAEAPQAEAYLHLLGEELGYIRLEELKVLGARLIGMAKALRGLPQMVAAALAKGSKNDLFVHYIFMESSVELPTGAGLPLQLSTSGLVTPGLRAGMKLQVANMQAELVAKPSVAVEFVTHVGVTIPDFAWSGVQMNSNLFHESGLEARLALTRGRLKLSVPAPKGPVKLFRASNSLHLVSTTTYSKVIPPLIENRQSWSKCRPLLRGLSGCASLVYSNASSIEAAPYYPLTGDTRFELELRPTGEVEEYTAGVTYELQGQGPDAVDQLRFAVQAEPLPSEAALTFRYHRSRAALTGELQVPDLGVDLGASLTFQDQSDEEGVFYSLALDVQDRKSSAMTLTGHIRCDRKEQGVIGAVLSVPLLQAEAQSEVLVQRSPERLLLQMQSSASAHGATVSQKVAWQHDDKKLELEWKTGTNTKTQKLLSEASAFGGSLRRRAQDWLDHKVAHTDMTVRHMGTKLIAATNTWFQKASQSLPYGETLQRKLQGLQEWEMPELQVPDTLFLKSDGRIRYTLNKDHVDVEIPLLFGGTSLEQLQQGQVIRTPALDLQAIGLRVPSREFQVPPLSIPKSYPLRVPLLGVLDFSTNVHSNLYNWSASWSLGNTTAPKAEHVSFQGRYHLKGDSALELLSFSAQGFGESTYDHRNTFTYSWDESLHHKFLDSNIKFNLVKKIGHNPASKGFLTFNASSALGPQASFSVHLDSKKKVHLYVKEMQAAGELTAASFHAKSTCALSYQRDPNTGHVGGESHLRVDSSLLQASNQVTGSYRDGSLSITSTSDLQDGAVRNTASLTYENSQLTLKSDTSGKLSGLAATHKLDLTLTRQNALLRSEHQVDFQAVKVFTLLSGSLNSRGLELNADLLGTGQSSSAAHKATLRIGPDGVSTSATSNLKALPLMLENELNAALGPLGASLKLATNARYQEHSAKYSLDGKVALTEVALGSVYQTTVLGVDGKSIFNFRLNKEGLTLANDMMGSYKESKLNHVSSLVVAGWALDFTSKMENVLSPNKFYQHNFNVQLQPYSLSATLNNNLKYNILDLANAGKLKLEPLKLSLGGNMKGTYGGEEIKHIYTLTYADLSASYKTDTLGRVGGAELTHRVSANLAGLASAVDVNTAFNSESLRFNNVFHTVMEPFKLAMDAQTTGNGRLIWAGEHTGQLYSKLLLKAEPLALVFSHDYKASSGHQLRSKRSIETTLEHKVSTLFTPAEQSNTWKLKALANQNEYSHDLQTYNSKDSVGMELRAKAVTDLAVIDSPLEVPYLSHEPINVIDAFDLRTQVGKPQEFSLTGSIKYDKNLDVHVINLPFLETLPAFFEKIRGAVLAALQNLQQSLKSINIDHYVKRYRAALDKLPQLVNEQLNNFNFEGQVINAKEKLITFMENYKITIDDLQILLDNAKIRLNEITSQLQTYLIQFDQYIKDNYDLHKLKESLKELINEKIKELKVFEDNYQIRSYVMSAIQAIYEFVEKISVNKVHAMSRIRAEILEKLQHLNRQIQNIDFQHGADWLKKQVEAIDIRAYIEFLRSLLPIRELNGVIEHLRDVVGNLLEDYEVTEKINAFLAKVHELTYKYEVHKRVQVLMDKLIQLANQYKLRETTQKLTNSLKKLEIKAHFEKMRTLVDKAVRKAQTVRFKQLIDEANKFLDLLIKKLRAFDYNQFVDEANKAIHELIQKINEEIRALELPQKIEAAKSYASEVRATLSDYLEKIQDTQLSVIADWFWEAMNSASVADIRGRFQEILEDTRDRLYTLDLQKEIQQRLQSLSQVYSTLVTYLVDWWMLISKELTDFAEQYRVQDWAESVKSLVEHGFTVPEIKTALGTLPAFEVSLRALQEATFQTPDFVVPLTDLHIPSVQINMKKLKEIKVPSQFTTPEFSILNIFVVPSFTIDLVEIKLKLIRTIDQMMSSEFRWPLPEVSLQNLKVKDTLLAALTLPDFHLPEVTIPEIVIPKLSLNEFQLPDIQIPEFQLPRIPHTLAVPAFGKMSAALKITAPFFTLDASGNIENTTTSERNPEIVASLVAEGQSAVDFLDFTLQADALLSAPELERLILKESLKLTNKYLKAEHNGETLFLQTSILGKASTLVGIYTSKNTVELDNSLSLKLQKQVTFDSNTKYSHKLNLPQVDFSSQMELRHDLGTLLDAGHVTVTSAGRGTWKCAFPDFSDEGTHESLLKFTLEGPIAFLDASNKINSKHVKVNQKLTSESSFLNFAKLEIQSEVESQHVGRSVLTVRGTGTIGEMKGRLEGTHEASLTGRATGTLKNSLLFLVQPFEINTEMSNEGNMKVSFPLKLTGKIDFHNNYALALSCDFQQVSWQAGARFNQYRYSQNFSAGNDENSLEAHVSINGEANLDFLNIPLTIPEMTLPYTKVRMPPLRDFSLWERTGLKNFLKTTKQSFDLSVNAQYKKNSHLIPFPLGAVYDVFGSKIHIFHRHFENIKWKTLDFLTKSYNTAKVRLDRHNVKSSLDKLPRTLEIPAYYIPVLPVLNIEVDQFTAELPAFGFVTPWEVSTPSFTVPGIGFSMPSYTFVLPSLEFPVLHVPESFRDLSFPRVTIVRPPDYIPIPAVGNLTYDFSFKSSVITLSTNVGLHSQSDLVAHFKSSSFSVIDALQYKLDGTTSLTRKRGLKLATALSLNSKFVEGNHDSTLSLTKRNMEASVTTTAKVQFPILRANFRQELTGNMKPKPTVSSSIHLKYNFTSARLHSSTKGAVEHKLTLESFTSESPTPYLSVETAGKGSVSGSLLSQKYSGAIAGEANSYFDTKGTRSSVKLEGASKVDGVWNVEAKDNFAGEASLGHVYMVWEHSGKNHFQLRREFSTNGEQKTKVTLELAPWTASGVIQLQASQPSSLFRKASLNQTATLAASLKNQRVTWKGEGHVQTVSLGHNVQLTNDPAEIRLNAAGSLEGHLAFLKDALLPVYESSLWDILKLDVTTRPDKKQYLHLSSALVYTKSPTGRWLSIPVQETAEEFLIPRLGLGPSSSERSSLRVPKKTSVAPFAFSLPSLPQVKFPRVEVSTEYSGPEGAALPFFGVTVPEFHVTLSPFTLPKKFSLAGAVLDLNEVANKIADFDLPNVAMAEQSVRVPALTFWLPAGIFVPHFGALAGDFRAASPVYNTSWSINVQRKEGVELSLEATCSSTVQALEYDLTYEAKYSKAEDVFVQKDKGTFSHRDLSVEYEKTSKVQNLELLEDVKTLKITSPTFTDVLMNYREARNSLSLTVSSPPIGTLSLERQQSPDALRSKMYYHPKGSPERKLDLAEFLMSWGRPEVLQLSARWNEETASELAQTVRAALPAAAETLYGYMDRCHWEQTGLDISGASGRLRRLLLKGGEEAQRRLLSQMDQVDSGLRQAVDKAASTYRQWGDSVQRLYQAEEADPQLLKDRVLEGALRLTQEYRKKTRLLLDSALEFLKVSRFQLPGKAESYTGDELCSAVLRRAGRALAQAYSRVHQTLEALVSHVRDLGEDVAIQSLVDFGESLKSFSESIQCKLNELQEATFSNLLISLQSFTDNVFQEVERNIKILKEKTFSCLKDEFQIAVQAIFDFIPPILMEVTEGLKSLHSLVLTQFQKISGNFHNSIKTLREEYLDPNIMGWTARYHEIEDKLVSLARRILAALKDFQSQAFEGLLALVSRLTKEVESFTNTSVQKYLDLLLDVDGKGKERIGKAFAAAREKIGSWAAEAKGKAAELRDRLMRWLQAAYNHVAEAVRRATEQAGNLPGLLVRGYQALLEYVAELLQSLQWTTAGGLNNYIQTSPGQLTINVPYRFP</sequence>
<evidence type="ECO:0000256" key="10">
    <source>
        <dbReference type="ARBA" id="ARBA00022677"/>
    </source>
</evidence>
<dbReference type="GO" id="GO:0033344">
    <property type="term" value="P:cholesterol efflux"/>
    <property type="evidence" value="ECO:0007669"/>
    <property type="project" value="Ensembl"/>
</dbReference>
<keyword evidence="4" id="KW-0813">Transport</keyword>
<evidence type="ECO:0000313" key="23">
    <source>
        <dbReference type="Ensembl" id="ENSSHAP00000029385.1"/>
    </source>
</evidence>
<evidence type="ECO:0000256" key="17">
    <source>
        <dbReference type="ARBA" id="ARBA00023221"/>
    </source>
</evidence>
<evidence type="ECO:0000256" key="2">
    <source>
        <dbReference type="ARBA" id="ARBA00004502"/>
    </source>
</evidence>
<comment type="subcellular location">
    <subcellularLocation>
        <location evidence="1">Cytoplasm</location>
    </subcellularLocation>
    <subcellularLocation>
        <location evidence="2">Lipid droplet</location>
    </subcellularLocation>
    <subcellularLocation>
        <location evidence="3">Secreted</location>
    </subcellularLocation>
</comment>
<evidence type="ECO:0000256" key="14">
    <source>
        <dbReference type="ARBA" id="ARBA00023098"/>
    </source>
</evidence>
<dbReference type="GO" id="GO:0005811">
    <property type="term" value="C:lipid droplet"/>
    <property type="evidence" value="ECO:0007669"/>
    <property type="project" value="UniProtKB-SubCell"/>
</dbReference>
<dbReference type="GO" id="GO:0010744">
    <property type="term" value="P:positive regulation of macrophage derived foam cell differentiation"/>
    <property type="evidence" value="ECO:0007669"/>
    <property type="project" value="Ensembl"/>
</dbReference>
<comment type="caution">
    <text evidence="19">Lacks conserved residue(s) required for the propagation of feature annotation.</text>
</comment>
<dbReference type="GO" id="GO:0048844">
    <property type="term" value="P:artery morphogenesis"/>
    <property type="evidence" value="ECO:0007669"/>
    <property type="project" value="Ensembl"/>
</dbReference>
<evidence type="ECO:0000256" key="4">
    <source>
        <dbReference type="ARBA" id="ARBA00022448"/>
    </source>
</evidence>
<dbReference type="GO" id="GO:0034361">
    <property type="term" value="C:very-low-density lipoprotein particle"/>
    <property type="evidence" value="ECO:0007669"/>
    <property type="project" value="UniProtKB-KW"/>
</dbReference>
<dbReference type="InterPro" id="IPR015816">
    <property type="entry name" value="Vitellinogen_b-sht_N"/>
</dbReference>
<dbReference type="GO" id="GO:0019433">
    <property type="term" value="P:triglyceride catabolic process"/>
    <property type="evidence" value="ECO:0007669"/>
    <property type="project" value="Ensembl"/>
</dbReference>
<reference evidence="23" key="2">
    <citation type="submission" date="2025-08" db="UniProtKB">
        <authorList>
            <consortium name="Ensembl"/>
        </authorList>
    </citation>
    <scope>IDENTIFICATION</scope>
</reference>
<gene>
    <name evidence="23" type="primary">APOB</name>
</gene>
<evidence type="ECO:0000256" key="15">
    <source>
        <dbReference type="ARBA" id="ARBA00023166"/>
    </source>
</evidence>
<dbReference type="Gene3D" id="1.25.10.20">
    <property type="entry name" value="Vitellinogen, superhelical"/>
    <property type="match status" value="1"/>
</dbReference>
<keyword evidence="18" id="KW-0850">VLDL</keyword>
<dbReference type="PANTHER" id="PTHR13769">
    <property type="entry name" value="APOLIPOPROTEIN B"/>
    <property type="match status" value="1"/>
</dbReference>
<dbReference type="GO" id="GO:0005829">
    <property type="term" value="C:cytosol"/>
    <property type="evidence" value="ECO:0007669"/>
    <property type="project" value="Ensembl"/>
</dbReference>
<proteinExistence type="predicted"/>
<feature type="domain" description="Vitellogenin" evidence="22">
    <location>
        <begin position="38"/>
        <end position="666"/>
    </location>
</feature>
<dbReference type="InterPro" id="IPR016024">
    <property type="entry name" value="ARM-type_fold"/>
</dbReference>
<dbReference type="SMART" id="SM01169">
    <property type="entry name" value="DUF1943"/>
    <property type="match status" value="1"/>
</dbReference>
<dbReference type="GO" id="GO:0048018">
    <property type="term" value="F:receptor ligand activity"/>
    <property type="evidence" value="ECO:0007669"/>
    <property type="project" value="Ensembl"/>
</dbReference>
<evidence type="ECO:0000256" key="16">
    <source>
        <dbReference type="ARBA" id="ARBA00023180"/>
    </source>
</evidence>
<keyword evidence="11" id="KW-0427">LDL</keyword>
<dbReference type="GO" id="GO:0005543">
    <property type="term" value="F:phospholipid binding"/>
    <property type="evidence" value="ECO:0007669"/>
    <property type="project" value="Ensembl"/>
</dbReference>
<dbReference type="GO" id="GO:0120020">
    <property type="term" value="F:cholesterol transfer activity"/>
    <property type="evidence" value="ECO:0007669"/>
    <property type="project" value="Ensembl"/>
</dbReference>
<feature type="coiled-coil region" evidence="20">
    <location>
        <begin position="2134"/>
        <end position="2203"/>
    </location>
</feature>
<evidence type="ECO:0000256" key="3">
    <source>
        <dbReference type="ARBA" id="ARBA00004613"/>
    </source>
</evidence>
<dbReference type="GO" id="GO:0034374">
    <property type="term" value="P:low-density lipoprotein particle remodeling"/>
    <property type="evidence" value="ECO:0007669"/>
    <property type="project" value="Ensembl"/>
</dbReference>
<dbReference type="GO" id="GO:0008201">
    <property type="term" value="F:heparin binding"/>
    <property type="evidence" value="ECO:0007669"/>
    <property type="project" value="UniProtKB-KW"/>
</dbReference>
<dbReference type="GO" id="GO:0001701">
    <property type="term" value="P:in utero embryonic development"/>
    <property type="evidence" value="ECO:0007669"/>
    <property type="project" value="Ensembl"/>
</dbReference>
<evidence type="ECO:0000256" key="18">
    <source>
        <dbReference type="ARBA" id="ARBA00023313"/>
    </source>
</evidence>
<dbReference type="GO" id="GO:0045540">
    <property type="term" value="P:regulation of cholesterol biosynthetic process"/>
    <property type="evidence" value="ECO:0007669"/>
    <property type="project" value="Ensembl"/>
</dbReference>
<dbReference type="Pfam" id="PF01347">
    <property type="entry name" value="Vitellogenin_N"/>
    <property type="match status" value="1"/>
</dbReference>
<dbReference type="SUPFAM" id="SSF48431">
    <property type="entry name" value="Lipovitellin-phosvitin complex, superhelical domain"/>
    <property type="match status" value="1"/>
</dbReference>
<dbReference type="GO" id="GO:0007283">
    <property type="term" value="P:spermatogenesis"/>
    <property type="evidence" value="ECO:0007669"/>
    <property type="project" value="Ensembl"/>
</dbReference>
<dbReference type="GO" id="GO:0042158">
    <property type="term" value="P:lipoprotein biosynthetic process"/>
    <property type="evidence" value="ECO:0007669"/>
    <property type="project" value="Ensembl"/>
</dbReference>
<dbReference type="GO" id="GO:0009791">
    <property type="term" value="P:post-embryonic development"/>
    <property type="evidence" value="ECO:0007669"/>
    <property type="project" value="Ensembl"/>
</dbReference>
<dbReference type="GO" id="GO:0034363">
    <property type="term" value="C:intermediate-density lipoprotein particle"/>
    <property type="evidence" value="ECO:0007669"/>
    <property type="project" value="Ensembl"/>
</dbReference>
<dbReference type="Pfam" id="PF06448">
    <property type="entry name" value="DUF1081"/>
    <property type="match status" value="1"/>
</dbReference>
<keyword evidence="14" id="KW-0443">Lipid metabolism</keyword>
<dbReference type="GO" id="GO:0051649">
    <property type="term" value="P:establishment of localization in cell"/>
    <property type="evidence" value="ECO:0007669"/>
    <property type="project" value="Ensembl"/>
</dbReference>
<dbReference type="GO" id="GO:0043025">
    <property type="term" value="C:neuronal cell body"/>
    <property type="evidence" value="ECO:0007669"/>
    <property type="project" value="Ensembl"/>
</dbReference>
<dbReference type="GeneID" id="100928086"/>
<dbReference type="SUPFAM" id="SSF56968">
    <property type="entry name" value="Lipovitellin-phosvitin complex, beta-sheet shell regions"/>
    <property type="match status" value="2"/>
</dbReference>
<dbReference type="GO" id="GO:0070971">
    <property type="term" value="C:endoplasmic reticulum exit site"/>
    <property type="evidence" value="ECO:0007669"/>
    <property type="project" value="Ensembl"/>
</dbReference>
<dbReference type="GO" id="GO:0042632">
    <property type="term" value="P:cholesterol homeostasis"/>
    <property type="evidence" value="ECO:0007669"/>
    <property type="project" value="Ensembl"/>
</dbReference>
<keyword evidence="10" id="KW-0551">Lipid droplet</keyword>
<dbReference type="GO" id="GO:0006642">
    <property type="term" value="P:triglyceride mobilization"/>
    <property type="evidence" value="ECO:0007669"/>
    <property type="project" value="Ensembl"/>
</dbReference>
<dbReference type="GO" id="GO:0010628">
    <property type="term" value="P:positive regulation of gene expression"/>
    <property type="evidence" value="ECO:0007669"/>
    <property type="project" value="Ensembl"/>
</dbReference>
<evidence type="ECO:0000256" key="19">
    <source>
        <dbReference type="PROSITE-ProRule" id="PRU00557"/>
    </source>
</evidence>
<dbReference type="Pfam" id="PF09172">
    <property type="entry name" value="Vit_open_b-sht"/>
    <property type="match status" value="1"/>
</dbReference>
<dbReference type="InterPro" id="IPR052418">
    <property type="entry name" value="Apolipoprotein_B"/>
</dbReference>
<evidence type="ECO:0000259" key="22">
    <source>
        <dbReference type="PROSITE" id="PS51211"/>
    </source>
</evidence>
<dbReference type="FunCoup" id="A0A7N4NWJ3">
    <property type="interactions" value="672"/>
</dbReference>